<comment type="caution">
    <text evidence="3">The sequence shown here is derived from an EMBL/GenBank/DDBJ whole genome shotgun (WGS) entry which is preliminary data.</text>
</comment>
<evidence type="ECO:0000313" key="3">
    <source>
        <dbReference type="EMBL" id="CAK0883008.1"/>
    </source>
</evidence>
<organism evidence="3 4">
    <name type="scientific">Prorocentrum cordatum</name>
    <dbReference type="NCBI Taxonomy" id="2364126"/>
    <lineage>
        <taxon>Eukaryota</taxon>
        <taxon>Sar</taxon>
        <taxon>Alveolata</taxon>
        <taxon>Dinophyceae</taxon>
        <taxon>Prorocentrales</taxon>
        <taxon>Prorocentraceae</taxon>
        <taxon>Prorocentrum</taxon>
    </lineage>
</organism>
<keyword evidence="1" id="KW-1133">Transmembrane helix</keyword>
<evidence type="ECO:0000256" key="1">
    <source>
        <dbReference type="SAM" id="Phobius"/>
    </source>
</evidence>
<evidence type="ECO:0000313" key="4">
    <source>
        <dbReference type="Proteomes" id="UP001189429"/>
    </source>
</evidence>
<gene>
    <name evidence="3" type="ORF">PCOR1329_LOCUS65330</name>
</gene>
<accession>A0ABN9W9W6</accession>
<keyword evidence="4" id="KW-1185">Reference proteome</keyword>
<feature type="chain" id="PRO_5045234131" evidence="2">
    <location>
        <begin position="27"/>
        <end position="424"/>
    </location>
</feature>
<feature type="transmembrane region" description="Helical" evidence="1">
    <location>
        <begin position="148"/>
        <end position="179"/>
    </location>
</feature>
<proteinExistence type="predicted"/>
<sequence length="424" mass="46036">MEHRRLLLSIALQLALLSSVCFSTRAARVDAGSLANSHEIHQRINAGSREGQLLSGRERLANASPSRKGKGCTLTFVNNATLPINLLALPTLMTLYARTENYMMPGATFSFFPGMGAYDIHAVITDGQNNWTSVGETTWGLTKYGTGYVVGIAVGAGAAGTIATTATIFVTGILAAVVAPPALPFIAFGTFWGTAFFSSMTVYALTDKAMDIVKYKIVDVVSNETRDARVLSELQGMSDLPNSHPDHLFLFDTVVTEEPVRAAFALSYPGVDTSRLVITRRQAEIYFTSMVSDFKEWAVIKGYTRSYLIKGGFTQPERVPGTTWRKTGFEPLVMGEIKRGTPGLCQKTLVIEYAGGNGTEGVARVQSDWDKVPVAEKSVPGDRADQECRKRYVAMCERSSLRVYTECRLSGLSFSGVDLSGPSK</sequence>
<reference evidence="3" key="1">
    <citation type="submission" date="2023-10" db="EMBL/GenBank/DDBJ databases">
        <authorList>
            <person name="Chen Y."/>
            <person name="Shah S."/>
            <person name="Dougan E. K."/>
            <person name="Thang M."/>
            <person name="Chan C."/>
        </authorList>
    </citation>
    <scope>NUCLEOTIDE SEQUENCE [LARGE SCALE GENOMIC DNA]</scope>
</reference>
<protein>
    <submittedName>
        <fullName evidence="3">Uncharacterized protein</fullName>
    </submittedName>
</protein>
<keyword evidence="1" id="KW-0472">Membrane</keyword>
<keyword evidence="1" id="KW-0812">Transmembrane</keyword>
<keyword evidence="2" id="KW-0732">Signal</keyword>
<name>A0ABN9W9W6_9DINO</name>
<feature type="transmembrane region" description="Helical" evidence="1">
    <location>
        <begin position="76"/>
        <end position="97"/>
    </location>
</feature>
<evidence type="ECO:0000256" key="2">
    <source>
        <dbReference type="SAM" id="SignalP"/>
    </source>
</evidence>
<dbReference type="EMBL" id="CAUYUJ010018361">
    <property type="protein sequence ID" value="CAK0883008.1"/>
    <property type="molecule type" value="Genomic_DNA"/>
</dbReference>
<dbReference type="Proteomes" id="UP001189429">
    <property type="component" value="Unassembled WGS sequence"/>
</dbReference>
<feature type="transmembrane region" description="Helical" evidence="1">
    <location>
        <begin position="185"/>
        <end position="206"/>
    </location>
</feature>
<feature type="signal peptide" evidence="2">
    <location>
        <begin position="1"/>
        <end position="26"/>
    </location>
</feature>